<proteinExistence type="predicted"/>
<dbReference type="AlphaFoldDB" id="A0A9X1SNF0"/>
<comment type="caution">
    <text evidence="1">The sequence shown here is derived from an EMBL/GenBank/DDBJ whole genome shotgun (WGS) entry which is preliminary data.</text>
</comment>
<name>A0A9X1SNF0_9GAMM</name>
<organism evidence="1 2">
    <name type="scientific">Limnobaculum eriocheiris</name>
    <dbReference type="NCBI Taxonomy" id="2897391"/>
    <lineage>
        <taxon>Bacteria</taxon>
        <taxon>Pseudomonadati</taxon>
        <taxon>Pseudomonadota</taxon>
        <taxon>Gammaproteobacteria</taxon>
        <taxon>Enterobacterales</taxon>
        <taxon>Budviciaceae</taxon>
        <taxon>Limnobaculum</taxon>
    </lineage>
</organism>
<sequence>MNINKLIHTLSNVFSIFYDNKYKRIILLLIFSSFFMLQYTVFAEEYNHHSPLHATKNTNKNKTLASTTTDQNGIRIMPPTIYAQSFSEISDEDFDLLYAAIKQHYQLFESTVSEVIIDGYRIIELRIAIPVDGSKIIHAMIFTKLNGKLATVSFTTAEDTADQDFSDKRASLKKMFN</sequence>
<gene>
    <name evidence="1" type="ORF">LPW36_02360</name>
</gene>
<accession>A0A9X1SNF0</accession>
<dbReference type="RefSeq" id="WP_230607898.1">
    <property type="nucleotide sequence ID" value="NZ_JAJNAG010000003.1"/>
</dbReference>
<evidence type="ECO:0000313" key="1">
    <source>
        <dbReference type="EMBL" id="MCD1124882.1"/>
    </source>
</evidence>
<keyword evidence="2" id="KW-1185">Reference proteome</keyword>
<protein>
    <submittedName>
        <fullName evidence="1">Uncharacterized protein</fullName>
    </submittedName>
</protein>
<reference evidence="1" key="1">
    <citation type="submission" date="2021-11" db="EMBL/GenBank/DDBJ databases">
        <title>Jinshanibacter sp. isolated from one year old Eriocheir sinensis.</title>
        <authorList>
            <person name="Li J.-Y."/>
            <person name="He W."/>
            <person name="Gao T.-H."/>
        </authorList>
    </citation>
    <scope>NUCLEOTIDE SEQUENCE</scope>
    <source>
        <strain evidence="1">LJY008</strain>
    </source>
</reference>
<dbReference type="Proteomes" id="UP001139171">
    <property type="component" value="Unassembled WGS sequence"/>
</dbReference>
<dbReference type="EMBL" id="JAJNAG010000003">
    <property type="protein sequence ID" value="MCD1124882.1"/>
    <property type="molecule type" value="Genomic_DNA"/>
</dbReference>
<evidence type="ECO:0000313" key="2">
    <source>
        <dbReference type="Proteomes" id="UP001139171"/>
    </source>
</evidence>